<evidence type="ECO:0000313" key="3">
    <source>
        <dbReference type="Proteomes" id="UP000632740"/>
    </source>
</evidence>
<protein>
    <submittedName>
        <fullName evidence="2">Uncharacterized protein</fullName>
    </submittedName>
</protein>
<keyword evidence="3" id="KW-1185">Reference proteome</keyword>
<evidence type="ECO:0000313" key="2">
    <source>
        <dbReference type="EMBL" id="GIG22090.1"/>
    </source>
</evidence>
<dbReference type="AlphaFoldDB" id="A0A919P3L6"/>
<reference evidence="2" key="1">
    <citation type="submission" date="2021-01" db="EMBL/GenBank/DDBJ databases">
        <title>Whole genome shotgun sequence of Cellulomonas chitinilytica NBRC 110799.</title>
        <authorList>
            <person name="Komaki H."/>
            <person name="Tamura T."/>
        </authorList>
    </citation>
    <scope>NUCLEOTIDE SEQUENCE</scope>
    <source>
        <strain evidence="2">NBRC 110799</strain>
    </source>
</reference>
<evidence type="ECO:0000256" key="1">
    <source>
        <dbReference type="SAM" id="MobiDB-lite"/>
    </source>
</evidence>
<organism evidence="2 3">
    <name type="scientific">Cellulomonas chitinilytica</name>
    <dbReference type="NCBI Taxonomy" id="398759"/>
    <lineage>
        <taxon>Bacteria</taxon>
        <taxon>Bacillati</taxon>
        <taxon>Actinomycetota</taxon>
        <taxon>Actinomycetes</taxon>
        <taxon>Micrococcales</taxon>
        <taxon>Cellulomonadaceae</taxon>
        <taxon>Cellulomonas</taxon>
    </lineage>
</organism>
<feature type="compositionally biased region" description="Low complexity" evidence="1">
    <location>
        <begin position="1"/>
        <end position="19"/>
    </location>
</feature>
<accession>A0A919P3L6</accession>
<dbReference type="EMBL" id="BONK01000009">
    <property type="protein sequence ID" value="GIG22090.1"/>
    <property type="molecule type" value="Genomic_DNA"/>
</dbReference>
<dbReference type="Proteomes" id="UP000632740">
    <property type="component" value="Unassembled WGS sequence"/>
</dbReference>
<sequence>MSVTGAPVGRAPRAAADPPSLGPGVRGVDGEAHPQQTGRVWEAWAVPVDGPQVGRWLDREPRTPLSASTYAPAGFARYARVLHPATVLGRPTRWADVAQEVGATITAASHWSDVERAAGLAAPADAPRIGPPDLGVLPPETLALLVDVLADHTATPEACCFAFWAGWAHLRGGPAVAPLGASSPQVRTLTAEERDAPTLHLPGREYHVVRGALRSAVATARDDGADAGWYRSPSLIWPQDRQWCISTEVDLDSTVVGGTESAVGDVVGCGGLEGFEVGPEQQIAAYA</sequence>
<name>A0A919P3L6_9CELL</name>
<proteinExistence type="predicted"/>
<feature type="region of interest" description="Disordered" evidence="1">
    <location>
        <begin position="1"/>
        <end position="35"/>
    </location>
</feature>
<gene>
    <name evidence="2" type="ORF">Cch01nite_28140</name>
</gene>
<comment type="caution">
    <text evidence="2">The sequence shown here is derived from an EMBL/GenBank/DDBJ whole genome shotgun (WGS) entry which is preliminary data.</text>
</comment>